<feature type="domain" description="MsrB" evidence="9">
    <location>
        <begin position="563"/>
        <end position="687"/>
    </location>
</feature>
<dbReference type="PROSITE" id="PS51140">
    <property type="entry name" value="CUE"/>
    <property type="match status" value="1"/>
</dbReference>
<comment type="caution">
    <text evidence="10">The sequence shown here is derived from an EMBL/GenBank/DDBJ whole genome shotgun (WGS) entry which is preliminary data.</text>
</comment>
<keyword evidence="4" id="KW-0862">Zinc</keyword>
<dbReference type="InterPro" id="IPR011057">
    <property type="entry name" value="Mss4-like_sf"/>
</dbReference>
<evidence type="ECO:0000313" key="10">
    <source>
        <dbReference type="EMBL" id="RHZ62160.1"/>
    </source>
</evidence>
<feature type="domain" description="Smr" evidence="7">
    <location>
        <begin position="467"/>
        <end position="530"/>
    </location>
</feature>
<name>A0A397HNW7_ASPTH</name>
<evidence type="ECO:0000256" key="3">
    <source>
        <dbReference type="ARBA" id="ARBA00022723"/>
    </source>
</evidence>
<dbReference type="InterPro" id="IPR002579">
    <property type="entry name" value="Met_Sox_Rdtase_MsrB_dom"/>
</dbReference>
<dbReference type="OrthoDB" id="443981at2759"/>
<evidence type="ECO:0008006" key="12">
    <source>
        <dbReference type="Google" id="ProtNLM"/>
    </source>
</evidence>
<keyword evidence="5" id="KW-0560">Oxidoreductase</keyword>
<dbReference type="InterPro" id="IPR013899">
    <property type="entry name" value="DUF1771"/>
</dbReference>
<keyword evidence="11" id="KW-1185">Reference proteome</keyword>
<evidence type="ECO:0000259" key="8">
    <source>
        <dbReference type="PROSITE" id="PS51140"/>
    </source>
</evidence>
<evidence type="ECO:0000256" key="6">
    <source>
        <dbReference type="SAM" id="MobiDB-lite"/>
    </source>
</evidence>
<dbReference type="InterPro" id="IPR003892">
    <property type="entry name" value="CUE"/>
</dbReference>
<dbReference type="GO" id="GO:0030091">
    <property type="term" value="P:protein repair"/>
    <property type="evidence" value="ECO:0007669"/>
    <property type="project" value="InterPro"/>
</dbReference>
<dbReference type="Pfam" id="PF01641">
    <property type="entry name" value="SelR"/>
    <property type="match status" value="1"/>
</dbReference>
<dbReference type="InterPro" id="IPR009060">
    <property type="entry name" value="UBA-like_sf"/>
</dbReference>
<dbReference type="Gene3D" id="3.30.1370.110">
    <property type="match status" value="1"/>
</dbReference>
<protein>
    <recommendedName>
        <fullName evidence="12">MsrB domain-containing protein</fullName>
    </recommendedName>
</protein>
<dbReference type="Gene3D" id="2.170.150.20">
    <property type="entry name" value="Peptide methionine sulfoxide reductase"/>
    <property type="match status" value="1"/>
</dbReference>
<dbReference type="NCBIfam" id="TIGR00357">
    <property type="entry name" value="peptide-methionine (R)-S-oxide reductase MsrB"/>
    <property type="match status" value="1"/>
</dbReference>
<evidence type="ECO:0000259" key="7">
    <source>
        <dbReference type="PROSITE" id="PS50828"/>
    </source>
</evidence>
<dbReference type="GO" id="GO:0046872">
    <property type="term" value="F:metal ion binding"/>
    <property type="evidence" value="ECO:0007669"/>
    <property type="project" value="UniProtKB-KW"/>
</dbReference>
<dbReference type="SUPFAM" id="SSF46934">
    <property type="entry name" value="UBA-like"/>
    <property type="match status" value="1"/>
</dbReference>
<dbReference type="InterPro" id="IPR036063">
    <property type="entry name" value="Smr_dom_sf"/>
</dbReference>
<dbReference type="Proteomes" id="UP000215305">
    <property type="component" value="Unassembled WGS sequence"/>
</dbReference>
<dbReference type="GO" id="GO:0043130">
    <property type="term" value="F:ubiquitin binding"/>
    <property type="evidence" value="ECO:0007669"/>
    <property type="project" value="InterPro"/>
</dbReference>
<keyword evidence="3" id="KW-0479">Metal-binding</keyword>
<dbReference type="Pfam" id="PF26286">
    <property type="entry name" value="UBA_10"/>
    <property type="match status" value="1"/>
</dbReference>
<comment type="similarity">
    <text evidence="2">Belongs to the MsrB Met sulfoxide reductase family.</text>
</comment>
<dbReference type="InterPro" id="IPR002625">
    <property type="entry name" value="Smr_dom"/>
</dbReference>
<evidence type="ECO:0000256" key="1">
    <source>
        <dbReference type="ARBA" id="ARBA00001947"/>
    </source>
</evidence>
<dbReference type="Pfam" id="PF02845">
    <property type="entry name" value="CUE"/>
    <property type="match status" value="1"/>
</dbReference>
<dbReference type="GO" id="GO:0006979">
    <property type="term" value="P:response to oxidative stress"/>
    <property type="evidence" value="ECO:0007669"/>
    <property type="project" value="InterPro"/>
</dbReference>
<dbReference type="RefSeq" id="XP_026616676.1">
    <property type="nucleotide sequence ID" value="XM_026762183.1"/>
</dbReference>
<evidence type="ECO:0000259" key="9">
    <source>
        <dbReference type="PROSITE" id="PS51790"/>
    </source>
</evidence>
<sequence>MGDTGGSLLKELEKEYCPPLDSALFTAIVSDYDLENSAEVQQLRDTLDTLKLSAWEQEDLPFDPSGTSGLSPGTSGDADGIRSERSGSQNGTAPSRETDLTSLASDFSSVGLDDKRTRSRGKSNSLRYTIGPDGSLSLSGASEDDKVGYLTEMFPSVDRFTVQHSLRKSAGDIDRAMDVLLNIAFFDERPAAEDGTKLAIPKGIDGFGECSNGDTGRKKNRKRRGKNKNNPVQELSSPPASGYMQDESPPLNKWDAGQKDVEFICSRTLPILKKETVTSAYHANGASLPLTIRSLAMAHAPEAEHINGHPVMVAQVAELAQEFPSVAPTLLGGLLKITRNSTSAAGELAVAMLTHPAPSSVSDLIKITTAPPPLDLDDDEPKRPSVGSRVLRDYDTARVTAGDHFVASAEAFHKATAAYRRGKSDKLMGGAAAYYSLVGRDHLERAKREAAAAADALVDSQSTSNSLDLHGVSVQDAVRIASSRVAEWWDSLGDAKYMRGGQAARSGFRIVTGVGRHSHDGTSRLGPAVALKAAPAIPFLGSFFGSSAKAENSNMSYPDQRSEAEWRAVLSPEQFRILREKGTEAPYTGEYDSQYPSKGVFTCAGCNAPLYKASHKFKSGCGWPAYFDSIPGAVTRHTDRSFGMERTEIVCSNCGGHLGHVFKGEGYATPTDERHCVNSISLKFTEDEEAVKSKA</sequence>
<feature type="compositionally biased region" description="Basic residues" evidence="6">
    <location>
        <begin position="218"/>
        <end position="227"/>
    </location>
</feature>
<dbReference type="EMBL" id="NKHU02000039">
    <property type="protein sequence ID" value="RHZ62160.1"/>
    <property type="molecule type" value="Genomic_DNA"/>
</dbReference>
<dbReference type="AlphaFoldDB" id="A0A397HNW7"/>
<dbReference type="GeneID" id="38130538"/>
<comment type="cofactor">
    <cofactor evidence="1">
        <name>Zn(2+)</name>
        <dbReference type="ChEBI" id="CHEBI:29105"/>
    </cofactor>
</comment>
<dbReference type="GO" id="GO:0033743">
    <property type="term" value="F:peptide-methionine (R)-S-oxide reductase activity"/>
    <property type="evidence" value="ECO:0007669"/>
    <property type="project" value="InterPro"/>
</dbReference>
<dbReference type="SUPFAM" id="SSF160443">
    <property type="entry name" value="SMR domain-like"/>
    <property type="match status" value="1"/>
</dbReference>
<dbReference type="Gene3D" id="1.10.8.10">
    <property type="entry name" value="DNA helicase RuvA subunit, C-terminal domain"/>
    <property type="match status" value="1"/>
</dbReference>
<dbReference type="PANTHER" id="PTHR46081">
    <property type="entry name" value="PEPTIDE METHIONINE SULFOXIDE REDUCTASE 2"/>
    <property type="match status" value="1"/>
</dbReference>
<organism evidence="10 11">
    <name type="scientific">Aspergillus thermomutatus</name>
    <name type="common">Neosartorya pseudofischeri</name>
    <dbReference type="NCBI Taxonomy" id="41047"/>
    <lineage>
        <taxon>Eukaryota</taxon>
        <taxon>Fungi</taxon>
        <taxon>Dikarya</taxon>
        <taxon>Ascomycota</taxon>
        <taxon>Pezizomycotina</taxon>
        <taxon>Eurotiomycetes</taxon>
        <taxon>Eurotiomycetidae</taxon>
        <taxon>Eurotiales</taxon>
        <taxon>Aspergillaceae</taxon>
        <taxon>Aspergillus</taxon>
        <taxon>Aspergillus subgen. Fumigati</taxon>
    </lineage>
</organism>
<evidence type="ECO:0000313" key="11">
    <source>
        <dbReference type="Proteomes" id="UP000215305"/>
    </source>
</evidence>
<dbReference type="PROSITE" id="PS50828">
    <property type="entry name" value="SMR"/>
    <property type="match status" value="1"/>
</dbReference>
<dbReference type="Pfam" id="PF08590">
    <property type="entry name" value="DUF1771"/>
    <property type="match status" value="1"/>
</dbReference>
<dbReference type="SUPFAM" id="SSF51316">
    <property type="entry name" value="Mss4-like"/>
    <property type="match status" value="1"/>
</dbReference>
<feature type="compositionally biased region" description="Polar residues" evidence="6">
    <location>
        <begin position="86"/>
        <end position="108"/>
    </location>
</feature>
<reference evidence="10" key="1">
    <citation type="submission" date="2018-08" db="EMBL/GenBank/DDBJ databases">
        <title>Draft genome sequence of azole-resistant Aspergillus thermomutatus (Neosartorya pseudofischeri) strain HMR AF 39, isolated from a human nasal aspirate.</title>
        <authorList>
            <person name="Parent-Michaud M."/>
            <person name="Dufresne P.J."/>
            <person name="Fournier E."/>
            <person name="Martineau C."/>
            <person name="Moreira S."/>
            <person name="Perkins V."/>
            <person name="De Repentigny L."/>
            <person name="Dufresne S.F."/>
        </authorList>
    </citation>
    <scope>NUCLEOTIDE SEQUENCE [LARGE SCALE GENOMIC DNA]</scope>
    <source>
        <strain evidence="10">HMR AF 39</strain>
    </source>
</reference>
<proteinExistence type="inferred from homology"/>
<dbReference type="STRING" id="41047.A0A397HNW7"/>
<gene>
    <name evidence="10" type="ORF">CDV56_108564</name>
</gene>
<dbReference type="InterPro" id="IPR028427">
    <property type="entry name" value="Met_Sox_Rdtase_MsrB"/>
</dbReference>
<feature type="domain" description="CUE" evidence="8">
    <location>
        <begin position="142"/>
        <end position="185"/>
    </location>
</feature>
<dbReference type="PANTHER" id="PTHR46081:SF8">
    <property type="entry name" value="PEPTIDE METHIONINE SULFOXIDE REDUCTASE 2"/>
    <property type="match status" value="1"/>
</dbReference>
<dbReference type="SMART" id="SM01162">
    <property type="entry name" value="DUF1771"/>
    <property type="match status" value="1"/>
</dbReference>
<evidence type="ECO:0000256" key="5">
    <source>
        <dbReference type="ARBA" id="ARBA00023002"/>
    </source>
</evidence>
<dbReference type="CDD" id="cd14279">
    <property type="entry name" value="CUE"/>
    <property type="match status" value="1"/>
</dbReference>
<feature type="region of interest" description="Disordered" evidence="6">
    <location>
        <begin position="59"/>
        <end position="140"/>
    </location>
</feature>
<feature type="region of interest" description="Disordered" evidence="6">
    <location>
        <begin position="209"/>
        <end position="255"/>
    </location>
</feature>
<dbReference type="InterPro" id="IPR058864">
    <property type="entry name" value="UBA_10"/>
</dbReference>
<evidence type="ECO:0000256" key="4">
    <source>
        <dbReference type="ARBA" id="ARBA00022833"/>
    </source>
</evidence>
<dbReference type="PROSITE" id="PS51790">
    <property type="entry name" value="MSRB"/>
    <property type="match status" value="1"/>
</dbReference>
<accession>A0A397HNW7</accession>
<dbReference type="VEuPathDB" id="FungiDB:CDV56_108564"/>
<feature type="compositionally biased region" description="Low complexity" evidence="6">
    <location>
        <begin position="64"/>
        <end position="76"/>
    </location>
</feature>
<evidence type="ECO:0000256" key="2">
    <source>
        <dbReference type="ARBA" id="ARBA00007174"/>
    </source>
</evidence>